<reference evidence="1 2" key="1">
    <citation type="journal article" date="2024" name="Chem. Sci.">
        <title>Discovery of megapolipeptins by genome mining of a Burkholderiales bacteria collection.</title>
        <authorList>
            <person name="Paulo B.S."/>
            <person name="Recchia M.J.J."/>
            <person name="Lee S."/>
            <person name="Fergusson C.H."/>
            <person name="Romanowski S.B."/>
            <person name="Hernandez A."/>
            <person name="Krull N."/>
            <person name="Liu D.Y."/>
            <person name="Cavanagh H."/>
            <person name="Bos A."/>
            <person name="Gray C.A."/>
            <person name="Murphy B.T."/>
            <person name="Linington R.G."/>
            <person name="Eustaquio A.S."/>
        </authorList>
    </citation>
    <scope>NUCLEOTIDE SEQUENCE [LARGE SCALE GENOMIC DNA]</scope>
    <source>
        <strain evidence="1 2">RL17-351-BIE-A</strain>
    </source>
</reference>
<comment type="caution">
    <text evidence="1">The sequence shown here is derived from an EMBL/GenBank/DDBJ whole genome shotgun (WGS) entry which is preliminary data.</text>
</comment>
<protein>
    <submittedName>
        <fullName evidence="1">FUSC family protein</fullName>
    </submittedName>
</protein>
<dbReference type="RefSeq" id="WP_041759189.1">
    <property type="nucleotide sequence ID" value="NZ_JAQQCK010000001.1"/>
</dbReference>
<evidence type="ECO:0000313" key="1">
    <source>
        <dbReference type="EMBL" id="MFM0237449.1"/>
    </source>
</evidence>
<gene>
    <name evidence="1" type="ORF">PQR03_04840</name>
</gene>
<keyword evidence="2" id="KW-1185">Reference proteome</keyword>
<organism evidence="1 2">
    <name type="scientific">Paraburkholderia phytofirmans</name>
    <dbReference type="NCBI Taxonomy" id="261302"/>
    <lineage>
        <taxon>Bacteria</taxon>
        <taxon>Pseudomonadati</taxon>
        <taxon>Pseudomonadota</taxon>
        <taxon>Betaproteobacteria</taxon>
        <taxon>Burkholderiales</taxon>
        <taxon>Burkholderiaceae</taxon>
        <taxon>Paraburkholderia</taxon>
    </lineage>
</organism>
<evidence type="ECO:0000313" key="2">
    <source>
        <dbReference type="Proteomes" id="UP001629274"/>
    </source>
</evidence>
<proteinExistence type="predicted"/>
<accession>A0ABW9B9W9</accession>
<dbReference type="Proteomes" id="UP001629274">
    <property type="component" value="Unassembled WGS sequence"/>
</dbReference>
<name>A0ABW9B9W9_9BURK</name>
<sequence>MGKTFRCWSCEDDTDPSIESLRDMRIALDTLDLRRLSGKFPGELPVVLNRVLDDIRSHYERCVESGHRQSVPLALAIDVDAAIARIMANFAADPDVPGYKLRKGALHALIGLRLSLFPGAAPGNAS</sequence>
<dbReference type="EMBL" id="JAQQDR010000002">
    <property type="protein sequence ID" value="MFM0237449.1"/>
    <property type="molecule type" value="Genomic_DNA"/>
</dbReference>